<dbReference type="InterPro" id="IPR052529">
    <property type="entry name" value="Bact_Transport_Assoc"/>
</dbReference>
<feature type="transmembrane region" description="Helical" evidence="1">
    <location>
        <begin position="342"/>
        <end position="365"/>
    </location>
</feature>
<dbReference type="EMBL" id="BORB01000038">
    <property type="protein sequence ID" value="GIN59231.1"/>
    <property type="molecule type" value="Genomic_DNA"/>
</dbReference>
<keyword evidence="4" id="KW-1185">Reference proteome</keyword>
<keyword evidence="1" id="KW-1133">Transmembrane helix</keyword>
<dbReference type="RefSeq" id="WP_212967127.1">
    <property type="nucleotide sequence ID" value="NZ_BORB01000038.1"/>
</dbReference>
<evidence type="ECO:0000259" key="2">
    <source>
        <dbReference type="Pfam" id="PF04235"/>
    </source>
</evidence>
<protein>
    <recommendedName>
        <fullName evidence="2">DUF418 domain-containing protein</fullName>
    </recommendedName>
</protein>
<dbReference type="InterPro" id="IPR007349">
    <property type="entry name" value="DUF418"/>
</dbReference>
<proteinExistence type="predicted"/>
<feature type="transmembrane region" description="Helical" evidence="1">
    <location>
        <begin position="276"/>
        <end position="297"/>
    </location>
</feature>
<feature type="domain" description="DUF418" evidence="2">
    <location>
        <begin position="230"/>
        <end position="383"/>
    </location>
</feature>
<feature type="transmembrane region" description="Helical" evidence="1">
    <location>
        <begin position="55"/>
        <end position="74"/>
    </location>
</feature>
<comment type="caution">
    <text evidence="3">The sequence shown here is derived from an EMBL/GenBank/DDBJ whole genome shotgun (WGS) entry which is preliminary data.</text>
</comment>
<feature type="transmembrane region" description="Helical" evidence="1">
    <location>
        <begin position="318"/>
        <end position="336"/>
    </location>
</feature>
<evidence type="ECO:0000313" key="3">
    <source>
        <dbReference type="EMBL" id="GIN59231.1"/>
    </source>
</evidence>
<dbReference type="Proteomes" id="UP000679950">
    <property type="component" value="Unassembled WGS sequence"/>
</dbReference>
<organism evidence="3 4">
    <name type="scientific">Lederbergia ruris</name>
    <dbReference type="NCBI Taxonomy" id="217495"/>
    <lineage>
        <taxon>Bacteria</taxon>
        <taxon>Bacillati</taxon>
        <taxon>Bacillota</taxon>
        <taxon>Bacilli</taxon>
        <taxon>Bacillales</taxon>
        <taxon>Bacillaceae</taxon>
        <taxon>Lederbergia</taxon>
    </lineage>
</organism>
<keyword evidence="1" id="KW-0812">Transmembrane</keyword>
<feature type="transmembrane region" description="Helical" evidence="1">
    <location>
        <begin position="12"/>
        <end position="35"/>
    </location>
</feature>
<feature type="transmembrane region" description="Helical" evidence="1">
    <location>
        <begin position="117"/>
        <end position="132"/>
    </location>
</feature>
<feature type="transmembrane region" description="Helical" evidence="1">
    <location>
        <begin position="206"/>
        <end position="225"/>
    </location>
</feature>
<sequence>MKNKKMRVQAIDGIRGFSLLGILLANLLIFQYGIWGKDEMEFFTLSPVDSFMDDFLRIFVEESFMPIFTFLFGYSMIMLKESLEEKGLKVKRYFVRRSIFLLVVGGLHATFLWEGDILTFYGIMGFFLLLFLKRKPTTMLVWGILLSSLLVILSGIGVFVDDGETELVSPEKLATYIEKTNDIYGTGTYQEIKHHRNNEDPLGEEAYLFLFAALFSPIFTAPMFLFGMYAAKRKLFFQPLKEKKLYQYAAAILIPVGLGLKTIYQLFPETSWAELAITIGGPLLAVGYIFGMALLYCQNWSKELRKLFESVGKLSMTNYILQTIVCTTIFYGYGLGQFAKMGVGFSILLGLAIFGLQMCISRYYLTHFRFGPLEKINRMWTYFSFTARPKKKKGKKGKACLKSYRKDAI</sequence>
<feature type="transmembrane region" description="Helical" evidence="1">
    <location>
        <begin position="139"/>
        <end position="160"/>
    </location>
</feature>
<feature type="transmembrane region" description="Helical" evidence="1">
    <location>
        <begin position="94"/>
        <end position="111"/>
    </location>
</feature>
<keyword evidence="1" id="KW-0472">Membrane</keyword>
<feature type="transmembrane region" description="Helical" evidence="1">
    <location>
        <begin position="245"/>
        <end position="264"/>
    </location>
</feature>
<reference evidence="3 4" key="1">
    <citation type="submission" date="2021-03" db="EMBL/GenBank/DDBJ databases">
        <title>Antimicrobial resistance genes in bacteria isolated from Japanese honey, and their potential for conferring macrolide and lincosamide resistance in the American foulbrood pathogen Paenibacillus larvae.</title>
        <authorList>
            <person name="Okamoto M."/>
            <person name="Kumagai M."/>
            <person name="Kanamori H."/>
            <person name="Takamatsu D."/>
        </authorList>
    </citation>
    <scope>NUCLEOTIDE SEQUENCE [LARGE SCALE GENOMIC DNA]</scope>
    <source>
        <strain evidence="3 4">J8TS2</strain>
    </source>
</reference>
<dbReference type="PANTHER" id="PTHR30590">
    <property type="entry name" value="INNER MEMBRANE PROTEIN"/>
    <property type="match status" value="1"/>
</dbReference>
<evidence type="ECO:0000256" key="1">
    <source>
        <dbReference type="SAM" id="Phobius"/>
    </source>
</evidence>
<dbReference type="Pfam" id="PF04235">
    <property type="entry name" value="DUF418"/>
    <property type="match status" value="1"/>
</dbReference>
<name>A0ABQ4KP20_9BACI</name>
<dbReference type="PANTHER" id="PTHR30590:SF2">
    <property type="entry name" value="INNER MEMBRANE PROTEIN"/>
    <property type="match status" value="1"/>
</dbReference>
<accession>A0ABQ4KP20</accession>
<evidence type="ECO:0000313" key="4">
    <source>
        <dbReference type="Proteomes" id="UP000679950"/>
    </source>
</evidence>
<gene>
    <name evidence="3" type="ORF">J8TS2_35500</name>
</gene>